<accession>A0A2M8GL64</accession>
<dbReference type="InterPro" id="IPR029063">
    <property type="entry name" value="SAM-dependent_MTases_sf"/>
</dbReference>
<dbReference type="Gene3D" id="3.40.50.150">
    <property type="entry name" value="Vaccinia Virus protein VP39"/>
    <property type="match status" value="1"/>
</dbReference>
<protein>
    <recommendedName>
        <fullName evidence="1">Methyltransferase domain-containing protein</fullName>
    </recommendedName>
</protein>
<dbReference type="PANTHER" id="PTHR43591">
    <property type="entry name" value="METHYLTRANSFERASE"/>
    <property type="match status" value="1"/>
</dbReference>
<dbReference type="InterPro" id="IPR025714">
    <property type="entry name" value="Methyltranfer_dom"/>
</dbReference>
<sequence>MGNKFNNNIITKVPPDYYYQGIKKNVFQSKWHYGKLNAVLNLIKFNFKKVLDVGCASGWFTYQIAQRFPHCQIVGIDIYRKAIQYAKSINENNKKIHFRQANANKLPFKNNQFDLIICAEVIEHVNNPKKTLMEIKRVLAPRGFLLIEMDTGNWLFKIIWYLWTKFLKGKVWKKAHINLLNTKILEELLVSSGYKIKSKKIFNYSMGVIFLCSKILKTS</sequence>
<dbReference type="PANTHER" id="PTHR43591:SF110">
    <property type="entry name" value="RHODANESE DOMAIN-CONTAINING PROTEIN"/>
    <property type="match status" value="1"/>
</dbReference>
<dbReference type="AlphaFoldDB" id="A0A2M8GL64"/>
<name>A0A2M8GL64_9BACT</name>
<evidence type="ECO:0000313" key="2">
    <source>
        <dbReference type="EMBL" id="PJC81301.1"/>
    </source>
</evidence>
<proteinExistence type="predicted"/>
<dbReference type="SUPFAM" id="SSF53335">
    <property type="entry name" value="S-adenosyl-L-methionine-dependent methyltransferases"/>
    <property type="match status" value="1"/>
</dbReference>
<dbReference type="EMBL" id="PFQK01000093">
    <property type="protein sequence ID" value="PJC81301.1"/>
    <property type="molecule type" value="Genomic_DNA"/>
</dbReference>
<feature type="domain" description="Methyltransferase" evidence="1">
    <location>
        <begin position="48"/>
        <end position="148"/>
    </location>
</feature>
<evidence type="ECO:0000313" key="3">
    <source>
        <dbReference type="Proteomes" id="UP000229370"/>
    </source>
</evidence>
<dbReference type="Pfam" id="PF13847">
    <property type="entry name" value="Methyltransf_31"/>
    <property type="match status" value="1"/>
</dbReference>
<comment type="caution">
    <text evidence="2">The sequence shown here is derived from an EMBL/GenBank/DDBJ whole genome shotgun (WGS) entry which is preliminary data.</text>
</comment>
<dbReference type="Proteomes" id="UP000229370">
    <property type="component" value="Unassembled WGS sequence"/>
</dbReference>
<gene>
    <name evidence="2" type="ORF">CO007_05500</name>
</gene>
<evidence type="ECO:0000259" key="1">
    <source>
        <dbReference type="Pfam" id="PF13847"/>
    </source>
</evidence>
<reference evidence="3" key="1">
    <citation type="submission" date="2017-09" db="EMBL/GenBank/DDBJ databases">
        <title>Depth-based differentiation of microbial function through sediment-hosted aquifers and enrichment of novel symbionts in the deep terrestrial subsurface.</title>
        <authorList>
            <person name="Probst A.J."/>
            <person name="Ladd B."/>
            <person name="Jarett J.K."/>
            <person name="Geller-Mcgrath D.E."/>
            <person name="Sieber C.M.K."/>
            <person name="Emerson J.B."/>
            <person name="Anantharaman K."/>
            <person name="Thomas B.C."/>
            <person name="Malmstrom R."/>
            <person name="Stieglmeier M."/>
            <person name="Klingl A."/>
            <person name="Woyke T."/>
            <person name="Ryan C.M."/>
            <person name="Banfield J.F."/>
        </authorList>
    </citation>
    <scope>NUCLEOTIDE SEQUENCE [LARGE SCALE GENOMIC DNA]</scope>
</reference>
<organism evidence="2 3">
    <name type="scientific">Candidatus Roizmanbacteria bacterium CG_4_8_14_3_um_filter_36_10</name>
    <dbReference type="NCBI Taxonomy" id="1974834"/>
    <lineage>
        <taxon>Bacteria</taxon>
        <taxon>Candidatus Roizmaniibacteriota</taxon>
    </lineage>
</organism>
<dbReference type="CDD" id="cd02440">
    <property type="entry name" value="AdoMet_MTases"/>
    <property type="match status" value="1"/>
</dbReference>